<reference evidence="2" key="1">
    <citation type="submission" date="2022-07" db="EMBL/GenBank/DDBJ databases">
        <title>Phylogenomic reconstructions and comparative analyses of Kickxellomycotina fungi.</title>
        <authorList>
            <person name="Reynolds N.K."/>
            <person name="Stajich J.E."/>
            <person name="Barry K."/>
            <person name="Grigoriev I.V."/>
            <person name="Crous P."/>
            <person name="Smith M.E."/>
        </authorList>
    </citation>
    <scope>NUCLEOTIDE SEQUENCE</scope>
    <source>
        <strain evidence="2">NBRC 100468</strain>
    </source>
</reference>
<evidence type="ECO:0000313" key="2">
    <source>
        <dbReference type="EMBL" id="KAJ1909995.1"/>
    </source>
</evidence>
<evidence type="ECO:0000256" key="1">
    <source>
        <dbReference type="SAM" id="MobiDB-lite"/>
    </source>
</evidence>
<gene>
    <name evidence="2" type="ORF">H4219_006301</name>
</gene>
<comment type="caution">
    <text evidence="2">The sequence shown here is derived from an EMBL/GenBank/DDBJ whole genome shotgun (WGS) entry which is preliminary data.</text>
</comment>
<protein>
    <submittedName>
        <fullName evidence="2">Uncharacterized protein</fullName>
    </submittedName>
</protein>
<dbReference type="AlphaFoldDB" id="A0A9W8DJ25"/>
<name>A0A9W8DJ25_9FUNG</name>
<keyword evidence="3" id="KW-1185">Reference proteome</keyword>
<feature type="compositionally biased region" description="Acidic residues" evidence="1">
    <location>
        <begin position="1"/>
        <end position="13"/>
    </location>
</feature>
<feature type="compositionally biased region" description="Low complexity" evidence="1">
    <location>
        <begin position="26"/>
        <end position="50"/>
    </location>
</feature>
<proteinExistence type="predicted"/>
<sequence length="101" mass="11610">MSEDEYDEDDDNEVENRYQVDYIDNNNILESDSGSSSDNNESIEGNSSDFDSNDEENSHNSQSDEESSDYYTVQTHINKRPTYCNSDGDDDDKIIETESRQ</sequence>
<dbReference type="EMBL" id="JANBPU010000649">
    <property type="protein sequence ID" value="KAJ1909995.1"/>
    <property type="molecule type" value="Genomic_DNA"/>
</dbReference>
<evidence type="ECO:0000313" key="3">
    <source>
        <dbReference type="Proteomes" id="UP001150538"/>
    </source>
</evidence>
<feature type="region of interest" description="Disordered" evidence="1">
    <location>
        <begin position="1"/>
        <end position="101"/>
    </location>
</feature>
<accession>A0A9W8DJ25</accession>
<organism evidence="2 3">
    <name type="scientific">Mycoemilia scoparia</name>
    <dbReference type="NCBI Taxonomy" id="417184"/>
    <lineage>
        <taxon>Eukaryota</taxon>
        <taxon>Fungi</taxon>
        <taxon>Fungi incertae sedis</taxon>
        <taxon>Zoopagomycota</taxon>
        <taxon>Kickxellomycotina</taxon>
        <taxon>Kickxellomycetes</taxon>
        <taxon>Kickxellales</taxon>
        <taxon>Kickxellaceae</taxon>
        <taxon>Mycoemilia</taxon>
    </lineage>
</organism>
<dbReference type="Proteomes" id="UP001150538">
    <property type="component" value="Unassembled WGS sequence"/>
</dbReference>